<dbReference type="GO" id="GO:0009378">
    <property type="term" value="F:four-way junction helicase activity"/>
    <property type="evidence" value="ECO:0000318"/>
    <property type="project" value="GO_Central"/>
</dbReference>
<evidence type="ECO:0000259" key="15">
    <source>
        <dbReference type="PROSITE" id="PS51194"/>
    </source>
</evidence>
<keyword evidence="8" id="KW-0238">DNA-binding</keyword>
<dbReference type="Pfam" id="PF00270">
    <property type="entry name" value="DEAD"/>
    <property type="match status" value="1"/>
</dbReference>
<dbReference type="Pfam" id="PF00570">
    <property type="entry name" value="HRDC"/>
    <property type="match status" value="1"/>
</dbReference>
<dbReference type="Gene3D" id="1.10.150.80">
    <property type="entry name" value="HRDC domain"/>
    <property type="match status" value="1"/>
</dbReference>
<comment type="cofactor">
    <cofactor evidence="1">
        <name>Mg(2+)</name>
        <dbReference type="ChEBI" id="CHEBI:18420"/>
    </cofactor>
</comment>
<evidence type="ECO:0000256" key="2">
    <source>
        <dbReference type="ARBA" id="ARBA00005446"/>
    </source>
</evidence>
<feature type="compositionally biased region" description="Polar residues" evidence="12">
    <location>
        <begin position="782"/>
        <end position="791"/>
    </location>
</feature>
<keyword evidence="5 11" id="KW-0378">Hydrolase</keyword>
<dbReference type="EC" id="5.6.2.4" evidence="11"/>
<dbReference type="GO" id="GO:0006260">
    <property type="term" value="P:DNA replication"/>
    <property type="evidence" value="ECO:0000318"/>
    <property type="project" value="GO_Central"/>
</dbReference>
<dbReference type="InterPro" id="IPR010997">
    <property type="entry name" value="HRDC-like_sf"/>
</dbReference>
<dbReference type="STRING" id="105231.A0A1Y1HUB5"/>
<feature type="domain" description="HRDC" evidence="13">
    <location>
        <begin position="607"/>
        <end position="686"/>
    </location>
</feature>
<dbReference type="CDD" id="cd18794">
    <property type="entry name" value="SF2_C_RecQ"/>
    <property type="match status" value="1"/>
</dbReference>
<evidence type="ECO:0000313" key="17">
    <source>
        <dbReference type="Proteomes" id="UP000054558"/>
    </source>
</evidence>
<evidence type="ECO:0000256" key="8">
    <source>
        <dbReference type="ARBA" id="ARBA00023125"/>
    </source>
</evidence>
<dbReference type="CDD" id="cd18015">
    <property type="entry name" value="DEXHc_RecQ1"/>
    <property type="match status" value="1"/>
</dbReference>
<comment type="catalytic activity">
    <reaction evidence="10 11">
        <text>Couples ATP hydrolysis with the unwinding of duplex DNA by translocating in the 3'-5' direction.</text>
        <dbReference type="EC" id="5.6.2.4"/>
    </reaction>
</comment>
<dbReference type="GO" id="GO:0003677">
    <property type="term" value="F:DNA binding"/>
    <property type="evidence" value="ECO:0007669"/>
    <property type="project" value="UniProtKB-KW"/>
</dbReference>
<dbReference type="PROSITE" id="PS50967">
    <property type="entry name" value="HRDC"/>
    <property type="match status" value="1"/>
</dbReference>
<comment type="catalytic activity">
    <reaction evidence="11">
        <text>ATP + H2O = ADP + phosphate + H(+)</text>
        <dbReference type="Rhea" id="RHEA:13065"/>
        <dbReference type="ChEBI" id="CHEBI:15377"/>
        <dbReference type="ChEBI" id="CHEBI:15378"/>
        <dbReference type="ChEBI" id="CHEBI:30616"/>
        <dbReference type="ChEBI" id="CHEBI:43474"/>
        <dbReference type="ChEBI" id="CHEBI:456216"/>
    </reaction>
</comment>
<feature type="domain" description="Helicase ATP-binding" evidence="14">
    <location>
        <begin position="108"/>
        <end position="284"/>
    </location>
</feature>
<dbReference type="GO" id="GO:0046872">
    <property type="term" value="F:metal ion binding"/>
    <property type="evidence" value="ECO:0007669"/>
    <property type="project" value="UniProtKB-KW"/>
</dbReference>
<proteinExistence type="inferred from homology"/>
<evidence type="ECO:0000256" key="9">
    <source>
        <dbReference type="ARBA" id="ARBA00023235"/>
    </source>
</evidence>
<dbReference type="Pfam" id="PF16124">
    <property type="entry name" value="RecQ_Zn_bind"/>
    <property type="match status" value="1"/>
</dbReference>
<dbReference type="InterPro" id="IPR011545">
    <property type="entry name" value="DEAD/DEAH_box_helicase_dom"/>
</dbReference>
<evidence type="ECO:0000313" key="16">
    <source>
        <dbReference type="EMBL" id="GAQ81432.1"/>
    </source>
</evidence>
<evidence type="ECO:0000256" key="12">
    <source>
        <dbReference type="SAM" id="MobiDB-lite"/>
    </source>
</evidence>
<name>A0A1Y1HUB5_KLENI</name>
<dbReference type="PANTHER" id="PTHR13710:SF105">
    <property type="entry name" value="ATP-DEPENDENT DNA HELICASE Q1"/>
    <property type="match status" value="1"/>
</dbReference>
<dbReference type="Gene3D" id="1.10.10.10">
    <property type="entry name" value="Winged helix-like DNA-binding domain superfamily/Winged helix DNA-binding domain"/>
    <property type="match status" value="1"/>
</dbReference>
<keyword evidence="4 11" id="KW-0547">Nucleotide-binding</keyword>
<feature type="domain" description="Helicase C-terminal" evidence="15">
    <location>
        <begin position="309"/>
        <end position="462"/>
    </location>
</feature>
<dbReference type="FunFam" id="3.40.50.300:FF:001215">
    <property type="entry name" value="ATP-dependent DNA helicase"/>
    <property type="match status" value="1"/>
</dbReference>
<dbReference type="GO" id="GO:0000724">
    <property type="term" value="P:double-strand break repair via homologous recombination"/>
    <property type="evidence" value="ECO:0000318"/>
    <property type="project" value="GO_Central"/>
</dbReference>
<dbReference type="GO" id="GO:0005737">
    <property type="term" value="C:cytoplasm"/>
    <property type="evidence" value="ECO:0000318"/>
    <property type="project" value="GO_Central"/>
</dbReference>
<dbReference type="SUPFAM" id="SSF47819">
    <property type="entry name" value="HRDC-like"/>
    <property type="match status" value="1"/>
</dbReference>
<dbReference type="PROSITE" id="PS51192">
    <property type="entry name" value="HELICASE_ATP_BIND_1"/>
    <property type="match status" value="1"/>
</dbReference>
<dbReference type="PROSITE" id="PS51194">
    <property type="entry name" value="HELICASE_CTER"/>
    <property type="match status" value="1"/>
</dbReference>
<dbReference type="PANTHER" id="PTHR13710">
    <property type="entry name" value="DNA HELICASE RECQ FAMILY MEMBER"/>
    <property type="match status" value="1"/>
</dbReference>
<evidence type="ECO:0000256" key="10">
    <source>
        <dbReference type="ARBA" id="ARBA00034617"/>
    </source>
</evidence>
<keyword evidence="7 11" id="KW-0067">ATP-binding</keyword>
<dbReference type="Pfam" id="PF00271">
    <property type="entry name" value="Helicase_C"/>
    <property type="match status" value="1"/>
</dbReference>
<dbReference type="InterPro" id="IPR014001">
    <property type="entry name" value="Helicase_ATP-bd"/>
</dbReference>
<feature type="compositionally biased region" description="Basic residues" evidence="12">
    <location>
        <begin position="800"/>
        <end position="811"/>
    </location>
</feature>
<evidence type="ECO:0000256" key="1">
    <source>
        <dbReference type="ARBA" id="ARBA00001946"/>
    </source>
</evidence>
<evidence type="ECO:0000256" key="6">
    <source>
        <dbReference type="ARBA" id="ARBA00022806"/>
    </source>
</evidence>
<dbReference type="AlphaFoldDB" id="A0A1Y1HUB5"/>
<evidence type="ECO:0000256" key="4">
    <source>
        <dbReference type="ARBA" id="ARBA00022741"/>
    </source>
</evidence>
<dbReference type="FunFam" id="3.40.50.300:FF:001544">
    <property type="entry name" value="ATP-dependent DNA helicase"/>
    <property type="match status" value="1"/>
</dbReference>
<dbReference type="InterPro" id="IPR004589">
    <property type="entry name" value="DNA_helicase_ATP-dep_RecQ"/>
</dbReference>
<dbReference type="InterPro" id="IPR036388">
    <property type="entry name" value="WH-like_DNA-bd_sf"/>
</dbReference>
<keyword evidence="17" id="KW-1185">Reference proteome</keyword>
<reference evidence="16 17" key="1">
    <citation type="journal article" date="2014" name="Nat. Commun.">
        <title>Klebsormidium flaccidum genome reveals primary factors for plant terrestrial adaptation.</title>
        <authorList>
            <person name="Hori K."/>
            <person name="Maruyama F."/>
            <person name="Fujisawa T."/>
            <person name="Togashi T."/>
            <person name="Yamamoto N."/>
            <person name="Seo M."/>
            <person name="Sato S."/>
            <person name="Yamada T."/>
            <person name="Mori H."/>
            <person name="Tajima N."/>
            <person name="Moriyama T."/>
            <person name="Ikeuchi M."/>
            <person name="Watanabe M."/>
            <person name="Wada H."/>
            <person name="Kobayashi K."/>
            <person name="Saito M."/>
            <person name="Masuda T."/>
            <person name="Sasaki-Sekimoto Y."/>
            <person name="Mashiguchi K."/>
            <person name="Awai K."/>
            <person name="Shimojima M."/>
            <person name="Masuda S."/>
            <person name="Iwai M."/>
            <person name="Nobusawa T."/>
            <person name="Narise T."/>
            <person name="Kondo S."/>
            <person name="Saito H."/>
            <person name="Sato R."/>
            <person name="Murakawa M."/>
            <person name="Ihara Y."/>
            <person name="Oshima-Yamada Y."/>
            <person name="Ohtaka K."/>
            <person name="Satoh M."/>
            <person name="Sonobe K."/>
            <person name="Ishii M."/>
            <person name="Ohtani R."/>
            <person name="Kanamori-Sato M."/>
            <person name="Honoki R."/>
            <person name="Miyazaki D."/>
            <person name="Mochizuki H."/>
            <person name="Umetsu J."/>
            <person name="Higashi K."/>
            <person name="Shibata D."/>
            <person name="Kamiya Y."/>
            <person name="Sato N."/>
            <person name="Nakamura Y."/>
            <person name="Tabata S."/>
            <person name="Ida S."/>
            <person name="Kurokawa K."/>
            <person name="Ohta H."/>
        </authorList>
    </citation>
    <scope>NUCLEOTIDE SEQUENCE [LARGE SCALE GENOMIC DNA]</scope>
    <source>
        <strain evidence="16 17">NIES-2285</strain>
    </source>
</reference>
<organism evidence="16 17">
    <name type="scientific">Klebsormidium nitens</name>
    <name type="common">Green alga</name>
    <name type="synonym">Ulothrix nitens</name>
    <dbReference type="NCBI Taxonomy" id="105231"/>
    <lineage>
        <taxon>Eukaryota</taxon>
        <taxon>Viridiplantae</taxon>
        <taxon>Streptophyta</taxon>
        <taxon>Klebsormidiophyceae</taxon>
        <taxon>Klebsormidiales</taxon>
        <taxon>Klebsormidiaceae</taxon>
        <taxon>Klebsormidium</taxon>
    </lineage>
</organism>
<dbReference type="Proteomes" id="UP000054558">
    <property type="component" value="Unassembled WGS sequence"/>
</dbReference>
<accession>A0A1Y1HUB5</accession>
<feature type="compositionally biased region" description="Basic and acidic residues" evidence="12">
    <location>
        <begin position="715"/>
        <end position="724"/>
    </location>
</feature>
<comment type="similarity">
    <text evidence="2 11">Belongs to the helicase family. RecQ subfamily.</text>
</comment>
<dbReference type="GO" id="GO:0016592">
    <property type="term" value="C:mediator complex"/>
    <property type="evidence" value="ECO:0000318"/>
    <property type="project" value="GO_Central"/>
</dbReference>
<gene>
    <name evidence="16" type="ORF">KFL_000800110</name>
</gene>
<evidence type="ECO:0000256" key="11">
    <source>
        <dbReference type="RuleBase" id="RU364117"/>
    </source>
</evidence>
<evidence type="ECO:0000256" key="7">
    <source>
        <dbReference type="ARBA" id="ARBA00022840"/>
    </source>
</evidence>
<sequence length="811" mass="89118">MDVPDSEEEEDQDQEPVAAGISKLEAEIAGINRELKTIEDSVGRMLERQAHLAKQKEKLEVKVLAAQKVLSYPVQGWAGKYSWDDDIADLRKNLFGLAAFRKHQRETINCVLSGSDCFVIMPSGGGKSLCYQLPTMVLQAGVTLVVSPLLSLIQDQVMGLSVMGIEAAMLTSQIDKEEETRVYKALEHGGQDLRFVYVTPEKVAKSKRFMSKLEKCDKAGRLALIAIDEAHCCSQWGHDFRPDYHHLGILKKQFPKVPMMALTATATQRVQDDVQEMLGIQGCPKFVSSVNRPNLYYEVREKLAGATAVVDDMVAFIQEHYPSQQDSGIVYCFSRKECEQVASELSQRGISAGYYHADMNPRQRHEVHQNWSCNYLQVVVATVAFGMGINKPDVRFVLHHSLSKSVETYYQESGRAGRDGLPSRCVLYYRPTDVTRQSCMVFAEASGLENLYAMVAYCQSRQKCRREAIFRHFGEPLQPCNGMCDNCGDAGTVRKLDITDKAEALVALLRALAGKEKRATLLQLCEQWKDKAVGKEDKERAVVQLLLDGVLAEEFGHTAFATNSYITRGPSLPLLEHGHLKVFLEVSDSSEKTCAGRGPDTSTSAAAGGDSVLESALDGLRRNVARQHGGIFPHSVLSTAQIALICKERPAHLAELRQLVGARIAGAYGDQILAVLRNPNQQPDALPPSNRSGPAKVAPESGAGPSAAPQSGRVEASRQRREDENFASEPSTSKIASKKGKEKVTRPSKVGPPHGKRKLADPSAVIDLDDSSGEAASGEGNRANQAAQGEPSSDDDFVLFHRKRRLQRTRT</sequence>
<keyword evidence="11" id="KW-0539">Nucleus</keyword>
<keyword evidence="3" id="KW-0479">Metal-binding</keyword>
<dbReference type="GO" id="GO:0043138">
    <property type="term" value="F:3'-5' DNA helicase activity"/>
    <property type="evidence" value="ECO:0000318"/>
    <property type="project" value="GO_Central"/>
</dbReference>
<dbReference type="GO" id="GO:0005694">
    <property type="term" value="C:chromosome"/>
    <property type="evidence" value="ECO:0000318"/>
    <property type="project" value="GO_Central"/>
</dbReference>
<dbReference type="InterPro" id="IPR001650">
    <property type="entry name" value="Helicase_C-like"/>
</dbReference>
<dbReference type="GO" id="GO:0005524">
    <property type="term" value="F:ATP binding"/>
    <property type="evidence" value="ECO:0007669"/>
    <property type="project" value="UniProtKB-KW"/>
</dbReference>
<dbReference type="EMBL" id="DF237029">
    <property type="protein sequence ID" value="GAQ81432.1"/>
    <property type="molecule type" value="Genomic_DNA"/>
</dbReference>
<dbReference type="SMART" id="SM00487">
    <property type="entry name" value="DEXDc"/>
    <property type="match status" value="1"/>
</dbReference>
<evidence type="ECO:0000259" key="13">
    <source>
        <dbReference type="PROSITE" id="PS50967"/>
    </source>
</evidence>
<feature type="region of interest" description="Disordered" evidence="12">
    <location>
        <begin position="680"/>
        <end position="811"/>
    </location>
</feature>
<evidence type="ECO:0000259" key="14">
    <source>
        <dbReference type="PROSITE" id="PS51192"/>
    </source>
</evidence>
<comment type="subcellular location">
    <subcellularLocation>
        <location evidence="11">Nucleus</location>
    </subcellularLocation>
</comment>
<keyword evidence="6 11" id="KW-0347">Helicase</keyword>
<evidence type="ECO:0000256" key="3">
    <source>
        <dbReference type="ARBA" id="ARBA00022723"/>
    </source>
</evidence>
<feature type="compositionally biased region" description="Low complexity" evidence="12">
    <location>
        <begin position="698"/>
        <end position="712"/>
    </location>
</feature>
<protein>
    <recommendedName>
        <fullName evidence="11">ATP-dependent DNA helicase</fullName>
        <ecNumber evidence="11">5.6.2.4</ecNumber>
    </recommendedName>
</protein>
<keyword evidence="9" id="KW-0413">Isomerase</keyword>
<dbReference type="InterPro" id="IPR002121">
    <property type="entry name" value="HRDC_dom"/>
</dbReference>
<dbReference type="InterPro" id="IPR027417">
    <property type="entry name" value="P-loop_NTPase"/>
</dbReference>
<dbReference type="GO" id="GO:0016887">
    <property type="term" value="F:ATP hydrolysis activity"/>
    <property type="evidence" value="ECO:0007669"/>
    <property type="project" value="RHEA"/>
</dbReference>
<dbReference type="SMART" id="SM00490">
    <property type="entry name" value="HELICc"/>
    <property type="match status" value="1"/>
</dbReference>
<dbReference type="InterPro" id="IPR032284">
    <property type="entry name" value="RecQ_Zn-bd"/>
</dbReference>
<dbReference type="NCBIfam" id="TIGR00614">
    <property type="entry name" value="recQ_fam"/>
    <property type="match status" value="1"/>
</dbReference>
<evidence type="ECO:0000256" key="5">
    <source>
        <dbReference type="ARBA" id="ARBA00022801"/>
    </source>
</evidence>
<dbReference type="Gene3D" id="3.40.50.300">
    <property type="entry name" value="P-loop containing nucleotide triphosphate hydrolases"/>
    <property type="match status" value="2"/>
</dbReference>
<dbReference type="OrthoDB" id="10261556at2759"/>
<dbReference type="SUPFAM" id="SSF52540">
    <property type="entry name" value="P-loop containing nucleoside triphosphate hydrolases"/>
    <property type="match status" value="1"/>
</dbReference>
<dbReference type="OMA" id="FKLSTMV"/>
<dbReference type="InterPro" id="IPR044876">
    <property type="entry name" value="HRDC_dom_sf"/>
</dbReference>